<dbReference type="InterPro" id="IPR029058">
    <property type="entry name" value="AB_hydrolase_fold"/>
</dbReference>
<gene>
    <name evidence="2" type="ORF">DL89DRAFT_264000</name>
</gene>
<keyword evidence="3" id="KW-1185">Reference proteome</keyword>
<reference evidence="2 3" key="1">
    <citation type="submission" date="2016-07" db="EMBL/GenBank/DDBJ databases">
        <title>Pervasive Adenine N6-methylation of Active Genes in Fungi.</title>
        <authorList>
            <consortium name="DOE Joint Genome Institute"/>
            <person name="Mondo S.J."/>
            <person name="Dannebaum R.O."/>
            <person name="Kuo R.C."/>
            <person name="Labutti K."/>
            <person name="Haridas S."/>
            <person name="Kuo A."/>
            <person name="Salamov A."/>
            <person name="Ahrendt S.R."/>
            <person name="Lipzen A."/>
            <person name="Sullivan W."/>
            <person name="Andreopoulos W.B."/>
            <person name="Clum A."/>
            <person name="Lindquist E."/>
            <person name="Daum C."/>
            <person name="Ramamoorthy G.K."/>
            <person name="Gryganskyi A."/>
            <person name="Culley D."/>
            <person name="Magnuson J.K."/>
            <person name="James T.Y."/>
            <person name="O'Malley M.A."/>
            <person name="Stajich J.E."/>
            <person name="Spatafora J.W."/>
            <person name="Visel A."/>
            <person name="Grigoriev I.V."/>
        </authorList>
    </citation>
    <scope>NUCLEOTIDE SEQUENCE [LARGE SCALE GENOMIC DNA]</scope>
    <source>
        <strain evidence="2 3">ATCC 12442</strain>
    </source>
</reference>
<evidence type="ECO:0000313" key="2">
    <source>
        <dbReference type="EMBL" id="ORX74007.1"/>
    </source>
</evidence>
<name>A0A1Y1WKE2_9FUNG</name>
<dbReference type="RefSeq" id="XP_040747218.1">
    <property type="nucleotide sequence ID" value="XM_040886061.1"/>
</dbReference>
<dbReference type="STRING" id="61395.A0A1Y1WKE2"/>
<evidence type="ECO:0000313" key="3">
    <source>
        <dbReference type="Proteomes" id="UP000193922"/>
    </source>
</evidence>
<dbReference type="InterPro" id="IPR049492">
    <property type="entry name" value="BD-FAE-like_dom"/>
</dbReference>
<dbReference type="Gene3D" id="3.40.50.1820">
    <property type="entry name" value="alpha/beta hydrolase"/>
    <property type="match status" value="1"/>
</dbReference>
<dbReference type="Proteomes" id="UP000193922">
    <property type="component" value="Unassembled WGS sequence"/>
</dbReference>
<comment type="caution">
    <text evidence="2">The sequence shown here is derived from an EMBL/GenBank/DDBJ whole genome shotgun (WGS) entry which is preliminary data.</text>
</comment>
<dbReference type="SUPFAM" id="SSF53474">
    <property type="entry name" value="alpha/beta-Hydrolases"/>
    <property type="match status" value="1"/>
</dbReference>
<dbReference type="Pfam" id="PF20434">
    <property type="entry name" value="BD-FAE"/>
    <property type="match status" value="1"/>
</dbReference>
<evidence type="ECO:0000259" key="1">
    <source>
        <dbReference type="Pfam" id="PF20434"/>
    </source>
</evidence>
<organism evidence="2 3">
    <name type="scientific">Linderina pennispora</name>
    <dbReference type="NCBI Taxonomy" id="61395"/>
    <lineage>
        <taxon>Eukaryota</taxon>
        <taxon>Fungi</taxon>
        <taxon>Fungi incertae sedis</taxon>
        <taxon>Zoopagomycota</taxon>
        <taxon>Kickxellomycotina</taxon>
        <taxon>Kickxellomycetes</taxon>
        <taxon>Kickxellales</taxon>
        <taxon>Kickxellaceae</taxon>
        <taxon>Linderina</taxon>
    </lineage>
</organism>
<dbReference type="GeneID" id="63802709"/>
<sequence length="143" mass="15907">MQIHKNIPYAVNAVTRQDLNLYILDTAAAGKRLPLVIFVHGGGWRAHDKSDFVNLCQSLVALSSNTVAVAALNYRLSVQDNLSTKHPMHINDVIAGVCFLLTGTYPDHASRFASQLVHSRYEDVPLVVRDMGTHFDKLENPRL</sequence>
<protein>
    <recommendedName>
        <fullName evidence="1">BD-FAE-like domain-containing protein</fullName>
    </recommendedName>
</protein>
<dbReference type="EMBL" id="MCFD01000001">
    <property type="protein sequence ID" value="ORX74007.1"/>
    <property type="molecule type" value="Genomic_DNA"/>
</dbReference>
<proteinExistence type="predicted"/>
<feature type="domain" description="BD-FAE-like" evidence="1">
    <location>
        <begin position="27"/>
        <end position="101"/>
    </location>
</feature>
<dbReference type="AlphaFoldDB" id="A0A1Y1WKE2"/>
<accession>A0A1Y1WKE2</accession>
<dbReference type="OrthoDB" id="6495301at2759"/>